<dbReference type="NCBIfam" id="TIGR01164">
    <property type="entry name" value="rplP_bact"/>
    <property type="match status" value="1"/>
</dbReference>
<gene>
    <name evidence="6" type="primary">rplP</name>
    <name evidence="10" type="ORF">A2368_01035</name>
</gene>
<keyword evidence="4 6" id="KW-0687">Ribonucleoprotein</keyword>
<dbReference type="InterPro" id="IPR047873">
    <property type="entry name" value="Ribosomal_uL16"/>
</dbReference>
<dbReference type="HAMAP" id="MF_01342">
    <property type="entry name" value="Ribosomal_uL16"/>
    <property type="match status" value="1"/>
</dbReference>
<organism evidence="10 11">
    <name type="scientific">Candidatus Collierbacteria bacterium RIFOXYB1_FULL_49_13</name>
    <dbReference type="NCBI Taxonomy" id="1817728"/>
    <lineage>
        <taxon>Bacteria</taxon>
        <taxon>Candidatus Collieribacteriota</taxon>
    </lineage>
</organism>
<dbReference type="PANTHER" id="PTHR12220">
    <property type="entry name" value="50S/60S RIBOSOMAL PROTEIN L16"/>
    <property type="match status" value="1"/>
</dbReference>
<reference evidence="10 11" key="1">
    <citation type="journal article" date="2016" name="Nat. Commun.">
        <title>Thousands of microbial genomes shed light on interconnected biogeochemical processes in an aquifer system.</title>
        <authorList>
            <person name="Anantharaman K."/>
            <person name="Brown C.T."/>
            <person name="Hug L.A."/>
            <person name="Sharon I."/>
            <person name="Castelle C.J."/>
            <person name="Probst A.J."/>
            <person name="Thomas B.C."/>
            <person name="Singh A."/>
            <person name="Wilkins M.J."/>
            <person name="Karaoz U."/>
            <person name="Brodie E.L."/>
            <person name="Williams K.H."/>
            <person name="Hubbard S.S."/>
            <person name="Banfield J.F."/>
        </authorList>
    </citation>
    <scope>NUCLEOTIDE SEQUENCE [LARGE SCALE GENOMIC DNA]</scope>
</reference>
<dbReference type="FunFam" id="3.90.1170.10:FF:000001">
    <property type="entry name" value="50S ribosomal protein L16"/>
    <property type="match status" value="1"/>
</dbReference>
<keyword evidence="2 6" id="KW-0820">tRNA-binding</keyword>
<sequence>MLQPRRRKHRKEFRGTMTGPATRGNTVAFGEFGLKALGCGWLTGRQLESARRTITHYTKRTGKVFIRVFPHKPYTLRAAGSRMGSGKGDIEGYVAVIKPGHVLFELAGVTLETAQEAFRLAGHKLPVRTKLVERI</sequence>
<evidence type="ECO:0000256" key="8">
    <source>
        <dbReference type="RuleBase" id="RU004414"/>
    </source>
</evidence>
<keyword evidence="6 8" id="KW-0699">rRNA-binding</keyword>
<dbReference type="AlphaFoldDB" id="A0A1F5FHR9"/>
<name>A0A1F5FHR9_9BACT</name>
<comment type="function">
    <text evidence="6 8">Binds 23S rRNA and is also seen to make contacts with the A and possibly P site tRNAs.</text>
</comment>
<dbReference type="Pfam" id="PF00252">
    <property type="entry name" value="Ribosomal_L16"/>
    <property type="match status" value="1"/>
</dbReference>
<proteinExistence type="inferred from homology"/>
<dbReference type="GO" id="GO:0022625">
    <property type="term" value="C:cytosolic large ribosomal subunit"/>
    <property type="evidence" value="ECO:0007669"/>
    <property type="project" value="TreeGrafter"/>
</dbReference>
<dbReference type="EMBL" id="MFAM01000026">
    <property type="protein sequence ID" value="OGD79132.1"/>
    <property type="molecule type" value="Genomic_DNA"/>
</dbReference>
<evidence type="ECO:0000256" key="6">
    <source>
        <dbReference type="HAMAP-Rule" id="MF_01342"/>
    </source>
</evidence>
<evidence type="ECO:0000256" key="5">
    <source>
        <dbReference type="ARBA" id="ARBA00035198"/>
    </source>
</evidence>
<evidence type="ECO:0000313" key="11">
    <source>
        <dbReference type="Proteomes" id="UP000176682"/>
    </source>
</evidence>
<dbReference type="InterPro" id="IPR016180">
    <property type="entry name" value="Ribosomal_uL16_dom"/>
</dbReference>
<comment type="similarity">
    <text evidence="1 6 7">Belongs to the universal ribosomal protein uL16 family.</text>
</comment>
<evidence type="ECO:0000313" key="10">
    <source>
        <dbReference type="EMBL" id="OGD79132.1"/>
    </source>
</evidence>
<dbReference type="CDD" id="cd01433">
    <property type="entry name" value="Ribosomal_L16_L10e"/>
    <property type="match status" value="1"/>
</dbReference>
<evidence type="ECO:0000256" key="1">
    <source>
        <dbReference type="ARBA" id="ARBA00008931"/>
    </source>
</evidence>
<evidence type="ECO:0000256" key="4">
    <source>
        <dbReference type="ARBA" id="ARBA00023274"/>
    </source>
</evidence>
<dbReference type="Proteomes" id="UP000176682">
    <property type="component" value="Unassembled WGS sequence"/>
</dbReference>
<protein>
    <recommendedName>
        <fullName evidence="5 6">Large ribosomal subunit protein uL16</fullName>
    </recommendedName>
</protein>
<keyword evidence="6 8" id="KW-0694">RNA-binding</keyword>
<dbReference type="GO" id="GO:0019843">
    <property type="term" value="F:rRNA binding"/>
    <property type="evidence" value="ECO:0007669"/>
    <property type="project" value="UniProtKB-UniRule"/>
</dbReference>
<comment type="caution">
    <text evidence="10">The sequence shown here is derived from an EMBL/GenBank/DDBJ whole genome shotgun (WGS) entry which is preliminary data.</text>
</comment>
<dbReference type="InterPro" id="IPR036920">
    <property type="entry name" value="Ribosomal_uL16_sf"/>
</dbReference>
<dbReference type="PRINTS" id="PR00060">
    <property type="entry name" value="RIBOSOMALL16"/>
</dbReference>
<evidence type="ECO:0000256" key="2">
    <source>
        <dbReference type="ARBA" id="ARBA00022555"/>
    </source>
</evidence>
<dbReference type="GO" id="GO:0000049">
    <property type="term" value="F:tRNA binding"/>
    <property type="evidence" value="ECO:0007669"/>
    <property type="project" value="UniProtKB-KW"/>
</dbReference>
<accession>A0A1F5FHR9</accession>
<dbReference type="PANTHER" id="PTHR12220:SF13">
    <property type="entry name" value="LARGE RIBOSOMAL SUBUNIT PROTEIN UL16M"/>
    <property type="match status" value="1"/>
</dbReference>
<dbReference type="GO" id="GO:0006412">
    <property type="term" value="P:translation"/>
    <property type="evidence" value="ECO:0007669"/>
    <property type="project" value="UniProtKB-UniRule"/>
</dbReference>
<evidence type="ECO:0000256" key="3">
    <source>
        <dbReference type="ARBA" id="ARBA00022980"/>
    </source>
</evidence>
<comment type="subunit">
    <text evidence="6 8">Part of the 50S ribosomal subunit.</text>
</comment>
<feature type="region of interest" description="Disordered" evidence="9">
    <location>
        <begin position="1"/>
        <end position="20"/>
    </location>
</feature>
<dbReference type="InterPro" id="IPR000114">
    <property type="entry name" value="Ribosomal_uL16_bact-type"/>
</dbReference>
<feature type="compositionally biased region" description="Basic residues" evidence="9">
    <location>
        <begin position="1"/>
        <end position="12"/>
    </location>
</feature>
<dbReference type="Gene3D" id="3.90.1170.10">
    <property type="entry name" value="Ribosomal protein L10e/L16"/>
    <property type="match status" value="1"/>
</dbReference>
<dbReference type="SUPFAM" id="SSF54686">
    <property type="entry name" value="Ribosomal protein L16p/L10e"/>
    <property type="match status" value="1"/>
</dbReference>
<evidence type="ECO:0000256" key="9">
    <source>
        <dbReference type="SAM" id="MobiDB-lite"/>
    </source>
</evidence>
<dbReference type="GO" id="GO:0003735">
    <property type="term" value="F:structural constituent of ribosome"/>
    <property type="evidence" value="ECO:0007669"/>
    <property type="project" value="InterPro"/>
</dbReference>
<evidence type="ECO:0000256" key="7">
    <source>
        <dbReference type="RuleBase" id="RU004413"/>
    </source>
</evidence>
<keyword evidence="3 6" id="KW-0689">Ribosomal protein</keyword>